<dbReference type="EMBL" id="CP035727">
    <property type="protein sequence ID" value="QIW22169.1"/>
    <property type="molecule type" value="Genomic_DNA"/>
</dbReference>
<evidence type="ECO:0000313" key="1">
    <source>
        <dbReference type="EMBL" id="QIW22169.1"/>
    </source>
</evidence>
<reference evidence="2" key="1">
    <citation type="submission" date="2019-02" db="EMBL/GenBank/DDBJ databases">
        <title>Structural and Functional analysis of Lanthipeptide from Bacillus thuringiensis serovar andalousiensis B23193.</title>
        <authorList>
            <person name="Andreeva J.V."/>
            <person name="Grigoreva A."/>
        </authorList>
    </citation>
    <scope>NUCLEOTIDE SEQUENCE [LARGE SCALE GENOMIC DNA]</scope>
    <source>
        <strain evidence="2">B23193</strain>
    </source>
</reference>
<protein>
    <submittedName>
        <fullName evidence="1">Uncharacterized protein</fullName>
    </submittedName>
</protein>
<name>A0A6H0TP07_BACTU</name>
<dbReference type="AlphaFoldDB" id="A0A6H0TP07"/>
<proteinExistence type="predicted"/>
<organism evidence="1 2">
    <name type="scientific">Bacillus thuringiensis serovar andalousiensis</name>
    <dbReference type="NCBI Taxonomy" id="257985"/>
    <lineage>
        <taxon>Bacteria</taxon>
        <taxon>Bacillati</taxon>
        <taxon>Bacillota</taxon>
        <taxon>Bacilli</taxon>
        <taxon>Bacillales</taxon>
        <taxon>Bacillaceae</taxon>
        <taxon>Bacillus</taxon>
        <taxon>Bacillus cereus group</taxon>
    </lineage>
</organism>
<dbReference type="RefSeq" id="WP_172555746.1">
    <property type="nucleotide sequence ID" value="NZ_CP035727.2"/>
</dbReference>
<sequence length="151" mass="17499">MRNAISIISTSKEHVEYIKELLKAQENNEGKTEEIILSTNQSYEKDRLGKVRTSNHEKYPQFLFCEVSENKEKRIIAVADFINLTDKEVTKDNKDKYNLILRNLRKVDKSSVLDCAVGDMVDNNNTSIPLKDLMDNACNGTTRFYITWPEY</sequence>
<evidence type="ECO:0000313" key="2">
    <source>
        <dbReference type="Proteomes" id="UP000501374"/>
    </source>
</evidence>
<dbReference type="Proteomes" id="UP000501374">
    <property type="component" value="Chromosome"/>
</dbReference>
<accession>A0A6H0TP07</accession>
<gene>
    <name evidence="1" type="ORF">EVG22_29145</name>
</gene>